<dbReference type="AlphaFoldDB" id="A0A0D2MAE5"/>
<protein>
    <submittedName>
        <fullName evidence="2">Uncharacterized protein</fullName>
    </submittedName>
</protein>
<dbReference type="Proteomes" id="UP000054270">
    <property type="component" value="Unassembled WGS sequence"/>
</dbReference>
<keyword evidence="1" id="KW-1133">Transmembrane helix</keyword>
<feature type="transmembrane region" description="Helical" evidence="1">
    <location>
        <begin position="103"/>
        <end position="123"/>
    </location>
</feature>
<feature type="transmembrane region" description="Helical" evidence="1">
    <location>
        <begin position="298"/>
        <end position="319"/>
    </location>
</feature>
<dbReference type="OrthoDB" id="3227921at2759"/>
<proteinExistence type="predicted"/>
<feature type="transmembrane region" description="Helical" evidence="1">
    <location>
        <begin position="224"/>
        <end position="244"/>
    </location>
</feature>
<evidence type="ECO:0000313" key="3">
    <source>
        <dbReference type="Proteomes" id="UP000054270"/>
    </source>
</evidence>
<accession>A0A0D2MAE5</accession>
<gene>
    <name evidence="2" type="ORF">HYPSUDRAFT_816951</name>
</gene>
<keyword evidence="1" id="KW-0472">Membrane</keyword>
<name>A0A0D2MAE5_HYPSF</name>
<keyword evidence="3" id="KW-1185">Reference proteome</keyword>
<sequence>MLFGRSIWKKNFVGETMSIRAIRGILAIVVLSAVFFYTLLNVIFAPIKEAALSPVKTYRISGIAPTDLLDHTFIPVWMVTYALPLQSIFTDGPSLSSLIPSDLFFSAVGVTAIWPAGLLNSGITLPQCYTQITPDNAGNESYYSYLCPPADVVDYTLPDLYITVDFGPLFTGLAGIDQPSGRTQLPLVIGLSNDLFNDYTHTVPVTIIPGMNMAAPYILGMRQIYTNVILATLGFFEASTSFFLPQILGFYPDPFATFNGSTLSTLNIFAQDNYGEVNFLQDYREKSVIGGFSSVGGLWTAFSGIFAILFGASMLHIFYGSKPLSIFGMAHKFQAEAMKKDCLAKYPQILKENCAPEDRGLLSLLRDHLINLDFVEDENDDPSSSEVWEKQIDLQSVHIPVAQVPAQRYSNTPR</sequence>
<keyword evidence="1" id="KW-0812">Transmembrane</keyword>
<reference evidence="3" key="1">
    <citation type="submission" date="2014-04" db="EMBL/GenBank/DDBJ databases">
        <title>Evolutionary Origins and Diversification of the Mycorrhizal Mutualists.</title>
        <authorList>
            <consortium name="DOE Joint Genome Institute"/>
            <consortium name="Mycorrhizal Genomics Consortium"/>
            <person name="Kohler A."/>
            <person name="Kuo A."/>
            <person name="Nagy L.G."/>
            <person name="Floudas D."/>
            <person name="Copeland A."/>
            <person name="Barry K.W."/>
            <person name="Cichocki N."/>
            <person name="Veneault-Fourrey C."/>
            <person name="LaButti K."/>
            <person name="Lindquist E.A."/>
            <person name="Lipzen A."/>
            <person name="Lundell T."/>
            <person name="Morin E."/>
            <person name="Murat C."/>
            <person name="Riley R."/>
            <person name="Ohm R."/>
            <person name="Sun H."/>
            <person name="Tunlid A."/>
            <person name="Henrissat B."/>
            <person name="Grigoriev I.V."/>
            <person name="Hibbett D.S."/>
            <person name="Martin F."/>
        </authorList>
    </citation>
    <scope>NUCLEOTIDE SEQUENCE [LARGE SCALE GENOMIC DNA]</scope>
    <source>
        <strain evidence="3">FD-334 SS-4</strain>
    </source>
</reference>
<organism evidence="2 3">
    <name type="scientific">Hypholoma sublateritium (strain FD-334 SS-4)</name>
    <dbReference type="NCBI Taxonomy" id="945553"/>
    <lineage>
        <taxon>Eukaryota</taxon>
        <taxon>Fungi</taxon>
        <taxon>Dikarya</taxon>
        <taxon>Basidiomycota</taxon>
        <taxon>Agaricomycotina</taxon>
        <taxon>Agaricomycetes</taxon>
        <taxon>Agaricomycetidae</taxon>
        <taxon>Agaricales</taxon>
        <taxon>Agaricineae</taxon>
        <taxon>Strophariaceae</taxon>
        <taxon>Hypholoma</taxon>
    </lineage>
</organism>
<evidence type="ECO:0000313" key="2">
    <source>
        <dbReference type="EMBL" id="KJA20333.1"/>
    </source>
</evidence>
<evidence type="ECO:0000256" key="1">
    <source>
        <dbReference type="SAM" id="Phobius"/>
    </source>
</evidence>
<feature type="transmembrane region" description="Helical" evidence="1">
    <location>
        <begin position="21"/>
        <end position="44"/>
    </location>
</feature>
<dbReference type="EMBL" id="KN817568">
    <property type="protein sequence ID" value="KJA20333.1"/>
    <property type="molecule type" value="Genomic_DNA"/>
</dbReference>